<dbReference type="InterPro" id="IPR002018">
    <property type="entry name" value="CarbesteraseB"/>
</dbReference>
<dbReference type="OrthoDB" id="408631at2759"/>
<dbReference type="PANTHER" id="PTHR43918:SF4">
    <property type="entry name" value="CARBOXYLIC ESTER HYDROLASE"/>
    <property type="match status" value="1"/>
</dbReference>
<reference evidence="4" key="2">
    <citation type="journal article" date="2023" name="IMA Fungus">
        <title>Comparative genomic study of the Penicillium genus elucidates a diverse pangenome and 15 lateral gene transfer events.</title>
        <authorList>
            <person name="Petersen C."/>
            <person name="Sorensen T."/>
            <person name="Nielsen M.R."/>
            <person name="Sondergaard T.E."/>
            <person name="Sorensen J.L."/>
            <person name="Fitzpatrick D.A."/>
            <person name="Frisvad J.C."/>
            <person name="Nielsen K.L."/>
        </authorList>
    </citation>
    <scope>NUCLEOTIDE SEQUENCE</scope>
    <source>
        <strain evidence="4">IBT 23319</strain>
    </source>
</reference>
<name>A0A9W9NY47_PENCI</name>
<dbReference type="EMBL" id="JAPQKT010000005">
    <property type="protein sequence ID" value="KAJ5231761.1"/>
    <property type="molecule type" value="Genomic_DNA"/>
</dbReference>
<proteinExistence type="inferred from homology"/>
<keyword evidence="5" id="KW-1185">Reference proteome</keyword>
<dbReference type="Proteomes" id="UP001147733">
    <property type="component" value="Unassembled WGS sequence"/>
</dbReference>
<protein>
    <submittedName>
        <fullName evidence="4">Carboxylesterase type B</fullName>
    </submittedName>
</protein>
<comment type="caution">
    <text evidence="4">The sequence shown here is derived from an EMBL/GenBank/DDBJ whole genome shotgun (WGS) entry which is preliminary data.</text>
</comment>
<dbReference type="AlphaFoldDB" id="A0A9W9NY47"/>
<dbReference type="RefSeq" id="XP_056500505.1">
    <property type="nucleotide sequence ID" value="XM_056645267.1"/>
</dbReference>
<feature type="domain" description="Carboxylesterase type B" evidence="3">
    <location>
        <begin position="1"/>
        <end position="222"/>
    </location>
</feature>
<sequence length="360" mass="40225">MIFIHGGDFGYGGTSISYYDGTNIVRDNEDVIVVTLNYRLNFFGFPNAPGLEPSRQNLGLQDQRLAIEWVYENIAHFGGDPERMILFGQSVGAASADIYAHAYPENPLVKGIIMQSGTYMSGPILRYQTNWERLSNAVGCGFGEDSINCMKKVPLYKIVDAMAVGEYSFLPVPDGSTYFADYKARAKSGKIAKLPVLAGFDEKELAFMYPLSMNTINESEVQADTQASFNCPLLDELRLRSKNDIPIWRYVYQGNFSNLSPRPWLGAYHTSEIPLVFGTYNVTTPYSQPASRLEIETSRYMQGAWVAFAKDPQSGLQKYGWPQFNDKFQEDSLVKIGGEGISSAVLTSNVWDQYCNPPLL</sequence>
<gene>
    <name evidence="4" type="ORF">N7469_006349</name>
</gene>
<accession>A0A9W9NY47</accession>
<evidence type="ECO:0000256" key="2">
    <source>
        <dbReference type="ARBA" id="ARBA00022801"/>
    </source>
</evidence>
<dbReference type="InterPro" id="IPR029058">
    <property type="entry name" value="AB_hydrolase_fold"/>
</dbReference>
<dbReference type="GO" id="GO:0072330">
    <property type="term" value="P:monocarboxylic acid biosynthetic process"/>
    <property type="evidence" value="ECO:0007669"/>
    <property type="project" value="UniProtKB-ARBA"/>
</dbReference>
<dbReference type="GO" id="GO:0052689">
    <property type="term" value="F:carboxylic ester hydrolase activity"/>
    <property type="evidence" value="ECO:0007669"/>
    <property type="project" value="TreeGrafter"/>
</dbReference>
<keyword evidence="2" id="KW-0378">Hydrolase</keyword>
<dbReference type="Pfam" id="PF00135">
    <property type="entry name" value="COesterase"/>
    <property type="match status" value="1"/>
</dbReference>
<dbReference type="Gene3D" id="3.40.50.1820">
    <property type="entry name" value="alpha/beta hydrolase"/>
    <property type="match status" value="2"/>
</dbReference>
<dbReference type="GeneID" id="81384434"/>
<organism evidence="4 5">
    <name type="scientific">Penicillium citrinum</name>
    <dbReference type="NCBI Taxonomy" id="5077"/>
    <lineage>
        <taxon>Eukaryota</taxon>
        <taxon>Fungi</taxon>
        <taxon>Dikarya</taxon>
        <taxon>Ascomycota</taxon>
        <taxon>Pezizomycotina</taxon>
        <taxon>Eurotiomycetes</taxon>
        <taxon>Eurotiomycetidae</taxon>
        <taxon>Eurotiales</taxon>
        <taxon>Aspergillaceae</taxon>
        <taxon>Penicillium</taxon>
    </lineage>
</organism>
<dbReference type="InterPro" id="IPR050654">
    <property type="entry name" value="AChE-related_enzymes"/>
</dbReference>
<evidence type="ECO:0000259" key="3">
    <source>
        <dbReference type="Pfam" id="PF00135"/>
    </source>
</evidence>
<dbReference type="PANTHER" id="PTHR43918">
    <property type="entry name" value="ACETYLCHOLINESTERASE"/>
    <property type="match status" value="1"/>
</dbReference>
<evidence type="ECO:0000256" key="1">
    <source>
        <dbReference type="ARBA" id="ARBA00005964"/>
    </source>
</evidence>
<dbReference type="SUPFAM" id="SSF53474">
    <property type="entry name" value="alpha/beta-Hydrolases"/>
    <property type="match status" value="1"/>
</dbReference>
<dbReference type="GO" id="GO:0017000">
    <property type="term" value="P:antibiotic biosynthetic process"/>
    <property type="evidence" value="ECO:0007669"/>
    <property type="project" value="UniProtKB-ARBA"/>
</dbReference>
<reference evidence="4" key="1">
    <citation type="submission" date="2022-11" db="EMBL/GenBank/DDBJ databases">
        <authorList>
            <person name="Petersen C."/>
        </authorList>
    </citation>
    <scope>NUCLEOTIDE SEQUENCE</scope>
    <source>
        <strain evidence="4">IBT 23319</strain>
    </source>
</reference>
<evidence type="ECO:0000313" key="4">
    <source>
        <dbReference type="EMBL" id="KAJ5231761.1"/>
    </source>
</evidence>
<evidence type="ECO:0000313" key="5">
    <source>
        <dbReference type="Proteomes" id="UP001147733"/>
    </source>
</evidence>
<comment type="similarity">
    <text evidence="1">Belongs to the type-B carboxylesterase/lipase family.</text>
</comment>